<dbReference type="EMBL" id="GEGO01007312">
    <property type="protein sequence ID" value="JAR88092.1"/>
    <property type="molecule type" value="Transcribed_RNA"/>
</dbReference>
<dbReference type="AlphaFoldDB" id="A0A147BCA8"/>
<protein>
    <submittedName>
        <fullName evidence="1">Putative secreted protein</fullName>
    </submittedName>
</protein>
<reference evidence="1" key="1">
    <citation type="journal article" date="2018" name="PLoS Negl. Trop. Dis.">
        <title>Sialome diversity of ticks revealed by RNAseq of single tick salivary glands.</title>
        <authorList>
            <person name="Perner J."/>
            <person name="Kropackova S."/>
            <person name="Kopacek P."/>
            <person name="Ribeiro J.M."/>
        </authorList>
    </citation>
    <scope>NUCLEOTIDE SEQUENCE</scope>
    <source>
        <strain evidence="1">Siblings of single egg batch collected in Ceske Budejovice</strain>
        <tissue evidence="1">Salivary glands</tissue>
    </source>
</reference>
<feature type="non-terminal residue" evidence="1">
    <location>
        <position position="1"/>
    </location>
</feature>
<name>A0A147BCA8_IXORI</name>
<accession>A0A147BCA8</accession>
<evidence type="ECO:0000313" key="1">
    <source>
        <dbReference type="EMBL" id="JAR88092.1"/>
    </source>
</evidence>
<proteinExistence type="predicted"/>
<sequence>GAHFRLVCSASYFAHSSKWVPEWQKITLQEPECHAAGCRNPCGWSYRFRRKKLRLKASAAVFVASQLLRCRCFHELPSWRACCSRIAISRLLVCWYAASRLKARVRQRGASSSPVRKRIFVLLVRGRV</sequence>
<organism evidence="1">
    <name type="scientific">Ixodes ricinus</name>
    <name type="common">Common tick</name>
    <name type="synonym">Acarus ricinus</name>
    <dbReference type="NCBI Taxonomy" id="34613"/>
    <lineage>
        <taxon>Eukaryota</taxon>
        <taxon>Metazoa</taxon>
        <taxon>Ecdysozoa</taxon>
        <taxon>Arthropoda</taxon>
        <taxon>Chelicerata</taxon>
        <taxon>Arachnida</taxon>
        <taxon>Acari</taxon>
        <taxon>Parasitiformes</taxon>
        <taxon>Ixodida</taxon>
        <taxon>Ixodoidea</taxon>
        <taxon>Ixodidae</taxon>
        <taxon>Ixodinae</taxon>
        <taxon>Ixodes</taxon>
    </lineage>
</organism>